<keyword evidence="2" id="KW-1185">Reference proteome</keyword>
<dbReference type="PATRIC" id="fig|1195763.3.peg.4337"/>
<name>A0A0J1JME0_9GAMM</name>
<evidence type="ECO:0000313" key="1">
    <source>
        <dbReference type="EMBL" id="KLV03297.1"/>
    </source>
</evidence>
<sequence>MGRKAREKRLNKFWEQCQTDAKNATEAEKKQAASIFADLSKEHPVKRSEQFGRALNRVFDDFGDTLGGLVMVEFAKSEGVYRT</sequence>
<accession>A0A0J1JME0</accession>
<dbReference type="EMBL" id="LDOT01000035">
    <property type="protein sequence ID" value="KLV03297.1"/>
    <property type="molecule type" value="Genomic_DNA"/>
</dbReference>
<dbReference type="OrthoDB" id="9970355at2"/>
<evidence type="ECO:0000313" key="2">
    <source>
        <dbReference type="Proteomes" id="UP000036097"/>
    </source>
</evidence>
<organism evidence="1 2">
    <name type="scientific">Photobacterium aquae</name>
    <dbReference type="NCBI Taxonomy" id="1195763"/>
    <lineage>
        <taxon>Bacteria</taxon>
        <taxon>Pseudomonadati</taxon>
        <taxon>Pseudomonadota</taxon>
        <taxon>Gammaproteobacteria</taxon>
        <taxon>Vibrionales</taxon>
        <taxon>Vibrionaceae</taxon>
        <taxon>Photobacterium</taxon>
    </lineage>
</organism>
<dbReference type="Proteomes" id="UP000036097">
    <property type="component" value="Unassembled WGS sequence"/>
</dbReference>
<comment type="caution">
    <text evidence="1">The sequence shown here is derived from an EMBL/GenBank/DDBJ whole genome shotgun (WGS) entry which is preliminary data.</text>
</comment>
<gene>
    <name evidence="1" type="ORF">ABT56_20220</name>
</gene>
<reference evidence="1 2" key="1">
    <citation type="submission" date="2015-05" db="EMBL/GenBank/DDBJ databases">
        <title>Photobacterium galathea sp. nov.</title>
        <authorList>
            <person name="Machado H."/>
            <person name="Gram L."/>
        </authorList>
    </citation>
    <scope>NUCLEOTIDE SEQUENCE [LARGE SCALE GENOMIC DNA]</scope>
    <source>
        <strain evidence="1 2">CGMCC 1.12159</strain>
    </source>
</reference>
<dbReference type="AlphaFoldDB" id="A0A0J1JME0"/>
<protein>
    <submittedName>
        <fullName evidence="1">Uncharacterized protein</fullName>
    </submittedName>
</protein>
<dbReference type="RefSeq" id="WP_157037935.1">
    <property type="nucleotide sequence ID" value="NZ_LDOT01000035.1"/>
</dbReference>
<proteinExistence type="predicted"/>
<dbReference type="STRING" id="1195763.ABT56_20220"/>